<evidence type="ECO:0008006" key="3">
    <source>
        <dbReference type="Google" id="ProtNLM"/>
    </source>
</evidence>
<dbReference type="InterPro" id="IPR029044">
    <property type="entry name" value="Nucleotide-diphossugar_trans"/>
</dbReference>
<proteinExistence type="predicted"/>
<name>A0AAD5X4F2_9FUNG</name>
<dbReference type="AlphaFoldDB" id="A0AAD5X4F2"/>
<evidence type="ECO:0000313" key="1">
    <source>
        <dbReference type="EMBL" id="KAJ3056077.1"/>
    </source>
</evidence>
<dbReference type="Gene3D" id="3.90.550.10">
    <property type="entry name" value="Spore Coat Polysaccharide Biosynthesis Protein SpsA, Chain A"/>
    <property type="match status" value="1"/>
</dbReference>
<organism evidence="1 2">
    <name type="scientific">Rhizophlyctis rosea</name>
    <dbReference type="NCBI Taxonomy" id="64517"/>
    <lineage>
        <taxon>Eukaryota</taxon>
        <taxon>Fungi</taxon>
        <taxon>Fungi incertae sedis</taxon>
        <taxon>Chytridiomycota</taxon>
        <taxon>Chytridiomycota incertae sedis</taxon>
        <taxon>Chytridiomycetes</taxon>
        <taxon>Rhizophlyctidales</taxon>
        <taxon>Rhizophlyctidaceae</taxon>
        <taxon>Rhizophlyctis</taxon>
    </lineage>
</organism>
<dbReference type="SUPFAM" id="SSF53448">
    <property type="entry name" value="Nucleotide-diphospho-sugar transferases"/>
    <property type="match status" value="1"/>
</dbReference>
<protein>
    <recommendedName>
        <fullName evidence="3">Nucleotide-diphospho-sugar transferase</fullName>
    </recommendedName>
</protein>
<dbReference type="InterPro" id="IPR050587">
    <property type="entry name" value="GNT1/Glycosyltrans_8"/>
</dbReference>
<dbReference type="EMBL" id="JADGJD010000047">
    <property type="protein sequence ID" value="KAJ3056077.1"/>
    <property type="molecule type" value="Genomic_DNA"/>
</dbReference>
<reference evidence="1" key="1">
    <citation type="submission" date="2020-05" db="EMBL/GenBank/DDBJ databases">
        <title>Phylogenomic resolution of chytrid fungi.</title>
        <authorList>
            <person name="Stajich J.E."/>
            <person name="Amses K."/>
            <person name="Simmons R."/>
            <person name="Seto K."/>
            <person name="Myers J."/>
            <person name="Bonds A."/>
            <person name="Quandt C.A."/>
            <person name="Barry K."/>
            <person name="Liu P."/>
            <person name="Grigoriev I."/>
            <person name="Longcore J.E."/>
            <person name="James T.Y."/>
        </authorList>
    </citation>
    <scope>NUCLEOTIDE SEQUENCE</scope>
    <source>
        <strain evidence="1">JEL0318</strain>
    </source>
</reference>
<dbReference type="PANTHER" id="PTHR11183">
    <property type="entry name" value="GLYCOGENIN SUBFAMILY MEMBER"/>
    <property type="match status" value="1"/>
</dbReference>
<dbReference type="Proteomes" id="UP001212841">
    <property type="component" value="Unassembled WGS sequence"/>
</dbReference>
<keyword evidence="2" id="KW-1185">Reference proteome</keyword>
<gene>
    <name evidence="1" type="ORF">HK097_008205</name>
</gene>
<sequence>MKEEKEPGGAEGGGKRFAYAFYVTNNLLYYKDVMTKLLIFKLYTTYDRIVYLDTDQLILQSIDHLFDIPLTSISPVAAPRMHWSNLVPDITSTLLVIDLSEGLWNRIESRMSRLVVGEYDMDVINDEFRHQMVILPAKYCSINSVWEISTPPIFATVAPAADNATRLYEYYLREAVVAHFSALGKSWSFTREQAERLKPDAHPVFWELYGRWHGLKERACV</sequence>
<comment type="caution">
    <text evidence="1">The sequence shown here is derived from an EMBL/GenBank/DDBJ whole genome shotgun (WGS) entry which is preliminary data.</text>
</comment>
<accession>A0AAD5X4F2</accession>
<evidence type="ECO:0000313" key="2">
    <source>
        <dbReference type="Proteomes" id="UP001212841"/>
    </source>
</evidence>